<evidence type="ECO:0000256" key="6">
    <source>
        <dbReference type="ARBA" id="ARBA00023136"/>
    </source>
</evidence>
<dbReference type="Gene3D" id="1.20.1640.10">
    <property type="entry name" value="Multidrug efflux transporter AcrB transmembrane domain"/>
    <property type="match status" value="2"/>
</dbReference>
<feature type="transmembrane region" description="Helical" evidence="7">
    <location>
        <begin position="525"/>
        <end position="542"/>
    </location>
</feature>
<reference evidence="9 10" key="1">
    <citation type="journal article" date="2019" name="Int. J. Syst. Evol. Microbiol.">
        <title>The Global Catalogue of Microorganisms (GCM) 10K type strain sequencing project: providing services to taxonomists for standard genome sequencing and annotation.</title>
        <authorList>
            <consortium name="The Broad Institute Genomics Platform"/>
            <consortium name="The Broad Institute Genome Sequencing Center for Infectious Disease"/>
            <person name="Wu L."/>
            <person name="Ma J."/>
        </authorList>
    </citation>
    <scope>NUCLEOTIDE SEQUENCE [LARGE SCALE GENOMIC DNA]</scope>
    <source>
        <strain evidence="9 10">JCM 14560</strain>
    </source>
</reference>
<keyword evidence="6 7" id="KW-0472">Membrane</keyword>
<keyword evidence="5 7" id="KW-1133">Transmembrane helix</keyword>
<dbReference type="PANTHER" id="PTHR33406:SF6">
    <property type="entry name" value="MEMBRANE PROTEIN YDGH-RELATED"/>
    <property type="match status" value="1"/>
</dbReference>
<dbReference type="Proteomes" id="UP001422759">
    <property type="component" value="Unassembled WGS sequence"/>
</dbReference>
<evidence type="ECO:0000259" key="8">
    <source>
        <dbReference type="PROSITE" id="PS50156"/>
    </source>
</evidence>
<comment type="subcellular location">
    <subcellularLocation>
        <location evidence="1">Cell membrane</location>
        <topology evidence="1">Multi-pass membrane protein</topology>
    </subcellularLocation>
</comment>
<name>A0ABN2ZU09_9ACTN</name>
<feature type="transmembrane region" description="Helical" evidence="7">
    <location>
        <begin position="179"/>
        <end position="203"/>
    </location>
</feature>
<dbReference type="InterPro" id="IPR000731">
    <property type="entry name" value="SSD"/>
</dbReference>
<feature type="transmembrane region" description="Helical" evidence="7">
    <location>
        <begin position="288"/>
        <end position="311"/>
    </location>
</feature>
<dbReference type="InterPro" id="IPR050545">
    <property type="entry name" value="Mycobact_MmpL"/>
</dbReference>
<dbReference type="InterPro" id="IPR004869">
    <property type="entry name" value="MMPL_dom"/>
</dbReference>
<protein>
    <submittedName>
        <fullName evidence="9">MMPL family transporter</fullName>
    </submittedName>
</protein>
<dbReference type="PANTHER" id="PTHR33406">
    <property type="entry name" value="MEMBRANE PROTEIN MJ1562-RELATED"/>
    <property type="match status" value="1"/>
</dbReference>
<keyword evidence="10" id="KW-1185">Reference proteome</keyword>
<dbReference type="RefSeq" id="WP_344466623.1">
    <property type="nucleotide sequence ID" value="NZ_BAAANT010000021.1"/>
</dbReference>
<dbReference type="SUPFAM" id="SSF82866">
    <property type="entry name" value="Multidrug efflux transporter AcrB transmembrane domain"/>
    <property type="match status" value="2"/>
</dbReference>
<feature type="transmembrane region" description="Helical" evidence="7">
    <location>
        <begin position="549"/>
        <end position="570"/>
    </location>
</feature>
<feature type="transmembrane region" description="Helical" evidence="7">
    <location>
        <begin position="623"/>
        <end position="643"/>
    </location>
</feature>
<evidence type="ECO:0000256" key="7">
    <source>
        <dbReference type="SAM" id="Phobius"/>
    </source>
</evidence>
<evidence type="ECO:0000256" key="1">
    <source>
        <dbReference type="ARBA" id="ARBA00004651"/>
    </source>
</evidence>
<proteinExistence type="inferred from homology"/>
<gene>
    <name evidence="9" type="ORF">GCM10009760_38500</name>
</gene>
<keyword evidence="4 7" id="KW-0812">Transmembrane</keyword>
<dbReference type="PROSITE" id="PS50156">
    <property type="entry name" value="SSD"/>
    <property type="match status" value="1"/>
</dbReference>
<evidence type="ECO:0000256" key="2">
    <source>
        <dbReference type="ARBA" id="ARBA00010157"/>
    </source>
</evidence>
<dbReference type="EMBL" id="BAAANT010000021">
    <property type="protein sequence ID" value="GAA2147516.1"/>
    <property type="molecule type" value="Genomic_DNA"/>
</dbReference>
<feature type="transmembrane region" description="Helical" evidence="7">
    <location>
        <begin position="380"/>
        <end position="398"/>
    </location>
</feature>
<comment type="similarity">
    <text evidence="2">Belongs to the resistance-nodulation-cell division (RND) (TC 2.A.6) family. MmpL subfamily.</text>
</comment>
<sequence>MDIQQTPAPSPSGRLAALPCGRRSKWVVLVLWLVLIAAAGPLAGKLMGAEDNQASSWLPGSAESTQVLNEQRAFQPVDQAQAVVVYQRADGITAADRAKAARDAMAFVSAPHVIGRVVGPQESTDGKALQTVVPVDISGGGGWNQLRPAVDSMRATAATDSLGMATHVTGPAGIAADQAAAFAGIDGTLLYATVSVVIVLLLLTYRSPVLWLLPLLSAGVALTVAEGGIYLLAKHAGLTVNAQSAGILVVLVLGAGTDYALLLTARYREELRRHRDRHEAMAFALHRAGPAIGASSATVIASMLCLTIAKMNSTRGLGPVCAIGVLVALLAMTTLLPALLVVCGRWVFWPVKPAYGTPEPTATGRWAHVGAWIGRRPRKVWAGTGLALAACCLGLFSLNANGLSTAGSFTGKPDSVVGQQVVEQHFPGGTGAPLSIISTAGSAATVERTVLATPGIAGTTVPVFQQGKAFIQATLADPPDSSQAKATVDRVRTAVHALPDADAKVGGSTAVILDAGRAAAADNRAIIPLVLVVVLLILAGLLRAVVAPLVLIATVVLSYAAALGISAFIFAHVFHFQGQDNAFPLFVFVFLVALGIDYNIFLMTRVREESLHRGTKAGAVAGLAATGGVITSAGLILASTFGVLGTLPVVGFAEIGFAVALGVLLDTLVVRSVLVTALTIDLDHRMWWPSALSRRGREIDTPPPHPLLASKP</sequence>
<evidence type="ECO:0000256" key="4">
    <source>
        <dbReference type="ARBA" id="ARBA00022692"/>
    </source>
</evidence>
<evidence type="ECO:0000313" key="9">
    <source>
        <dbReference type="EMBL" id="GAA2147516.1"/>
    </source>
</evidence>
<evidence type="ECO:0000256" key="3">
    <source>
        <dbReference type="ARBA" id="ARBA00022475"/>
    </source>
</evidence>
<keyword evidence="3" id="KW-1003">Cell membrane</keyword>
<feature type="transmembrane region" description="Helical" evidence="7">
    <location>
        <begin position="245"/>
        <end position="267"/>
    </location>
</feature>
<feature type="transmembrane region" description="Helical" evidence="7">
    <location>
        <begin position="582"/>
        <end position="602"/>
    </location>
</feature>
<organism evidence="9 10">
    <name type="scientific">Kitasatospora kazusensis</name>
    <dbReference type="NCBI Taxonomy" id="407974"/>
    <lineage>
        <taxon>Bacteria</taxon>
        <taxon>Bacillati</taxon>
        <taxon>Actinomycetota</taxon>
        <taxon>Actinomycetes</taxon>
        <taxon>Kitasatosporales</taxon>
        <taxon>Streptomycetaceae</taxon>
        <taxon>Kitasatospora</taxon>
    </lineage>
</organism>
<comment type="caution">
    <text evidence="9">The sequence shown here is derived from an EMBL/GenBank/DDBJ whole genome shotgun (WGS) entry which is preliminary data.</text>
</comment>
<evidence type="ECO:0000256" key="5">
    <source>
        <dbReference type="ARBA" id="ARBA00022989"/>
    </source>
</evidence>
<feature type="transmembrane region" description="Helical" evidence="7">
    <location>
        <begin position="317"/>
        <end position="342"/>
    </location>
</feature>
<feature type="domain" description="SSD" evidence="8">
    <location>
        <begin position="237"/>
        <end position="342"/>
    </location>
</feature>
<feature type="transmembrane region" description="Helical" evidence="7">
    <location>
        <begin position="26"/>
        <end position="44"/>
    </location>
</feature>
<evidence type="ECO:0000313" key="10">
    <source>
        <dbReference type="Proteomes" id="UP001422759"/>
    </source>
</evidence>
<feature type="transmembrane region" description="Helical" evidence="7">
    <location>
        <begin position="210"/>
        <end position="233"/>
    </location>
</feature>
<dbReference type="Pfam" id="PF03176">
    <property type="entry name" value="MMPL"/>
    <property type="match status" value="2"/>
</dbReference>
<accession>A0ABN2ZU09</accession>